<dbReference type="EMBL" id="CAADFT010000070">
    <property type="protein sequence ID" value="VFK46804.1"/>
    <property type="molecule type" value="Genomic_DNA"/>
</dbReference>
<name>A0A450YZ30_9GAMM</name>
<organism evidence="1">
    <name type="scientific">Candidatus Kentrum sp. TC</name>
    <dbReference type="NCBI Taxonomy" id="2126339"/>
    <lineage>
        <taxon>Bacteria</taxon>
        <taxon>Pseudomonadati</taxon>
        <taxon>Pseudomonadota</taxon>
        <taxon>Gammaproteobacteria</taxon>
        <taxon>Candidatus Kentrum</taxon>
    </lineage>
</organism>
<evidence type="ECO:0000313" key="1">
    <source>
        <dbReference type="EMBL" id="VFK46804.1"/>
    </source>
</evidence>
<reference evidence="1" key="1">
    <citation type="submission" date="2019-02" db="EMBL/GenBank/DDBJ databases">
        <authorList>
            <person name="Gruber-Vodicka R. H."/>
            <person name="Seah K. B. B."/>
        </authorList>
    </citation>
    <scope>NUCLEOTIDE SEQUENCE</scope>
    <source>
        <strain evidence="1">BECK_BZ125</strain>
    </source>
</reference>
<gene>
    <name evidence="1" type="ORF">BECKTC1821E_GA0114239_107010</name>
</gene>
<accession>A0A450YZ30</accession>
<sequence length="167" mass="17612">MSRNPLPPSMGFWPRIRHNHHRFSRISSHHRHCRMVGREGSPMKKYKCENCGVLNKIPEGAPSAMSSCWPCARPLTNAKEATGDTSAAVGMVGGAAVGASSAAFGGASSAPLSGASLARRPEGWVDGDGSHGARYHPRYLSGARSSYSWNIAAVTISISATISATSF</sequence>
<protein>
    <submittedName>
        <fullName evidence="1">Uncharacterized protein</fullName>
    </submittedName>
</protein>
<proteinExistence type="predicted"/>
<dbReference type="AlphaFoldDB" id="A0A450YZ30"/>